<dbReference type="Proteomes" id="UP000466345">
    <property type="component" value="Unassembled WGS sequence"/>
</dbReference>
<dbReference type="SUPFAM" id="SSF53474">
    <property type="entry name" value="alpha/beta-Hydrolases"/>
    <property type="match status" value="1"/>
</dbReference>
<dbReference type="EMBL" id="WEGJ01000020">
    <property type="protein sequence ID" value="MQY14336.1"/>
    <property type="molecule type" value="Genomic_DNA"/>
</dbReference>
<dbReference type="AlphaFoldDB" id="A0A7K0CLH5"/>
<dbReference type="InterPro" id="IPR029058">
    <property type="entry name" value="AB_hydrolase_fold"/>
</dbReference>
<protein>
    <recommendedName>
        <fullName evidence="1">DUF1023 domain-containing protein</fullName>
    </recommendedName>
</protein>
<dbReference type="Pfam" id="PF06259">
    <property type="entry name" value="Abhydrolase_8"/>
    <property type="match status" value="1"/>
</dbReference>
<keyword evidence="3" id="KW-1185">Reference proteome</keyword>
<gene>
    <name evidence="2" type="ORF">SRB5_45000</name>
</gene>
<comment type="caution">
    <text evidence="2">The sequence shown here is derived from an EMBL/GenBank/DDBJ whole genome shotgun (WGS) entry which is preliminary data.</text>
</comment>
<proteinExistence type="predicted"/>
<evidence type="ECO:0000313" key="3">
    <source>
        <dbReference type="Proteomes" id="UP000466345"/>
    </source>
</evidence>
<accession>A0A7K0CLH5</accession>
<feature type="domain" description="DUF1023" evidence="1">
    <location>
        <begin position="298"/>
        <end position="468"/>
    </location>
</feature>
<reference evidence="2 3" key="1">
    <citation type="submission" date="2019-10" db="EMBL/GenBank/DDBJ databases">
        <title>Streptomyces smaragdinus sp. nov. and Streptomyces fabii sp. nov., isolated from the gut of fungus growing-termite Macrotermes natalensis.</title>
        <authorList>
            <person name="Schwitalla J."/>
            <person name="Benndorf R."/>
            <person name="Martin K."/>
            <person name="De Beer W."/>
            <person name="Kaster A.-K."/>
            <person name="Vollmers J."/>
            <person name="Poulsen M."/>
            <person name="Beemelmanns C."/>
        </authorList>
    </citation>
    <scope>NUCLEOTIDE SEQUENCE [LARGE SCALE GENOMIC DNA]</scope>
    <source>
        <strain evidence="2 3">RB5</strain>
    </source>
</reference>
<evidence type="ECO:0000259" key="1">
    <source>
        <dbReference type="Pfam" id="PF06259"/>
    </source>
</evidence>
<dbReference type="OrthoDB" id="5969911at2"/>
<evidence type="ECO:0000313" key="2">
    <source>
        <dbReference type="EMBL" id="MQY14336.1"/>
    </source>
</evidence>
<dbReference type="InterPro" id="IPR010427">
    <property type="entry name" value="DUF1023"/>
</dbReference>
<name>A0A7K0CLH5_9ACTN</name>
<organism evidence="2 3">
    <name type="scientific">Streptomyces smaragdinus</name>
    <dbReference type="NCBI Taxonomy" id="2585196"/>
    <lineage>
        <taxon>Bacteria</taxon>
        <taxon>Bacillati</taxon>
        <taxon>Actinomycetota</taxon>
        <taxon>Actinomycetes</taxon>
        <taxon>Kitasatosporales</taxon>
        <taxon>Streptomycetaceae</taxon>
        <taxon>Streptomyces</taxon>
    </lineage>
</organism>
<sequence length="529" mass="56053">MGDFRTLMHQSTSEVTAAHGSWLALSKTCGGQQEVHRGQVTGPLREMGWKGEAAYAGMARMDRTESELGVAGSQALAISVVLDNLRLGMETAKRNLHAAVKDAEADGCYTVTADGTVTARPLTQAERHDPDVTRRVTRVRAEHQARIDAAVQQADRAGKEAATLLRRFVPARLTDPGDAQADARLVLQSDQGMCPVDNGLPDGSDPKASAAWWQGLSQDDRAMYLAAYPEDVGRLNGLPVTVRDDANRAVLDTWIASRTARGESPSTGTLHNLLALRDRMDVADAGPARYRIHLIALDPSRDGKAIASVGDPDTVEHTSVFVPGTGADLGDMSGSLSRTDDIVRASEAYGGEGNVAGVIWLGYDAPDEIVPDAADQKYARDAGPALREFFGGMEASHQGGERHITAVGHSYGSTVVGAGAMDGGGLPGVDDIIVAGSPGMLVWGASELNVPAGHVWAMEAEKDPVPDLGQIFLSPFGHTPDDRNFGANMLVTDTTGHNDYWKQGTHSLDNQARVIGGRGQTAATQWRAG</sequence>